<keyword evidence="1" id="KW-0732">Signal</keyword>
<evidence type="ECO:0000256" key="1">
    <source>
        <dbReference type="SAM" id="SignalP"/>
    </source>
</evidence>
<sequence length="247" mass="25698">MRKKRSLALAAAMAVVVSGAGAAAAADAAPEVARLSAAAAVEADDIAVRDTDAPTVIRVGAPEQTIPVTVITDEPVDDMFVGVVSGDVEEGDLFALGYVEGPERGRPAVFKVPVDLFAEDVPAWGLSTWVFDGYREADDAYAYGELDVEVKAHSLLGLAASRSGSSVTVAGSARAFHNVEGRYVPWSGRSVSVQRWTGSAWVQVKGVTTDGRGNLRTTVTVPASSTLRLVTPDQAGTWGAVSAPRTV</sequence>
<dbReference type="Proteomes" id="UP001387100">
    <property type="component" value="Unassembled WGS sequence"/>
</dbReference>
<proteinExistence type="predicted"/>
<organism evidence="2 3">
    <name type="scientific">Pseudokineococcus basanitobsidens</name>
    <dbReference type="NCBI Taxonomy" id="1926649"/>
    <lineage>
        <taxon>Bacteria</taxon>
        <taxon>Bacillati</taxon>
        <taxon>Actinomycetota</taxon>
        <taxon>Actinomycetes</taxon>
        <taxon>Kineosporiales</taxon>
        <taxon>Kineosporiaceae</taxon>
        <taxon>Pseudokineococcus</taxon>
    </lineage>
</organism>
<reference evidence="2 3" key="1">
    <citation type="journal article" date="2017" name="Int. J. Syst. Evol. Microbiol.">
        <title>Pseudokineococcus basanitobsidens sp. nov., isolated from volcanic rock.</title>
        <authorList>
            <person name="Lee D.W."/>
            <person name="Park M.Y."/>
            <person name="Kim J.J."/>
            <person name="Kim B.S."/>
        </authorList>
    </citation>
    <scope>NUCLEOTIDE SEQUENCE [LARGE SCALE GENOMIC DNA]</scope>
    <source>
        <strain evidence="2 3">DSM 103726</strain>
    </source>
</reference>
<dbReference type="RefSeq" id="WP_339575985.1">
    <property type="nucleotide sequence ID" value="NZ_JBBIAA010000027.1"/>
</dbReference>
<evidence type="ECO:0008006" key="4">
    <source>
        <dbReference type="Google" id="ProtNLM"/>
    </source>
</evidence>
<feature type="chain" id="PRO_5045491642" description="Surface-anchored protein" evidence="1">
    <location>
        <begin position="23"/>
        <end position="247"/>
    </location>
</feature>
<name>A0ABU8RNK5_9ACTN</name>
<evidence type="ECO:0000313" key="3">
    <source>
        <dbReference type="Proteomes" id="UP001387100"/>
    </source>
</evidence>
<keyword evidence="3" id="KW-1185">Reference proteome</keyword>
<protein>
    <recommendedName>
        <fullName evidence="4">Surface-anchored protein</fullName>
    </recommendedName>
</protein>
<accession>A0ABU8RNK5</accession>
<dbReference type="EMBL" id="JBBIAA010000027">
    <property type="protein sequence ID" value="MEJ5946603.1"/>
    <property type="molecule type" value="Genomic_DNA"/>
</dbReference>
<evidence type="ECO:0000313" key="2">
    <source>
        <dbReference type="EMBL" id="MEJ5946603.1"/>
    </source>
</evidence>
<comment type="caution">
    <text evidence="2">The sequence shown here is derived from an EMBL/GenBank/DDBJ whole genome shotgun (WGS) entry which is preliminary data.</text>
</comment>
<feature type="signal peptide" evidence="1">
    <location>
        <begin position="1"/>
        <end position="22"/>
    </location>
</feature>
<gene>
    <name evidence="2" type="ORF">WDZ17_14995</name>
</gene>